<dbReference type="PANTHER" id="PTHR47843">
    <property type="entry name" value="BTB DOMAIN-CONTAINING PROTEIN-RELATED"/>
    <property type="match status" value="1"/>
</dbReference>
<dbReference type="InterPro" id="IPR011333">
    <property type="entry name" value="SKP1/BTB/POZ_sf"/>
</dbReference>
<dbReference type="PANTHER" id="PTHR47843:SF5">
    <property type="entry name" value="BTB_POZ DOMAIN PROTEIN"/>
    <property type="match status" value="1"/>
</dbReference>
<dbReference type="OMA" id="SICYFSE"/>
<dbReference type="Gene3D" id="3.30.710.10">
    <property type="entry name" value="Potassium Channel Kv1.1, Chain A"/>
    <property type="match status" value="1"/>
</dbReference>
<name>A0A2N6NEF0_BEABA</name>
<evidence type="ECO:0000313" key="1">
    <source>
        <dbReference type="EMBL" id="PMB65622.1"/>
    </source>
</evidence>
<organism evidence="1 2">
    <name type="scientific">Beauveria bassiana</name>
    <name type="common">White muscardine disease fungus</name>
    <name type="synonym">Tritirachium shiotae</name>
    <dbReference type="NCBI Taxonomy" id="176275"/>
    <lineage>
        <taxon>Eukaryota</taxon>
        <taxon>Fungi</taxon>
        <taxon>Dikarya</taxon>
        <taxon>Ascomycota</taxon>
        <taxon>Pezizomycotina</taxon>
        <taxon>Sordariomycetes</taxon>
        <taxon>Hypocreomycetidae</taxon>
        <taxon>Hypocreales</taxon>
        <taxon>Cordycipitaceae</taxon>
        <taxon>Beauveria</taxon>
    </lineage>
</organism>
<dbReference type="EMBL" id="MRVG01000010">
    <property type="protein sequence ID" value="PMB65622.1"/>
    <property type="molecule type" value="Genomic_DNA"/>
</dbReference>
<evidence type="ECO:0000313" key="2">
    <source>
        <dbReference type="Proteomes" id="UP000235728"/>
    </source>
</evidence>
<accession>A0A2N6NEF0</accession>
<comment type="caution">
    <text evidence="1">The sequence shown here is derived from an EMBL/GenBank/DDBJ whole genome shotgun (WGS) entry which is preliminary data.</text>
</comment>
<sequence>MVTVTVIDVYCNNKCRALFRQPRNAALRKAKLVRDLVQRHRLSVWLYSENQLVAILRSLLQDQVFESDYTARHTFPELFHSPEPQPTPAASTDVKPSAVSESIMTLQESIRASVLERRARLLDTGDQSDIIIVAGKEYYAHQIIICEFSDVLKSSCQFERQRLTSTGEQPAKEEAKQLRSNARPLTLTLDLSAHDPVAVDCMLQFFYCLDYDSRSIIAGGGGVLSETAEGERITQPSLLTHVLVHKIANYYMVDELKKLALLKFSAEVKKPVQPEDFVAATREAYCDMHECFDALRKEVIHAIHLHRKQLLPDTGVKDLLSSNGMIGYDSICYFSEKI</sequence>
<reference evidence="1 2" key="1">
    <citation type="journal article" date="2016" name="Appl. Microbiol. Biotechnol.">
        <title>Characterization of T-DNA insertion mutants with decreased virulence in the entomopathogenic fungus Beauveria bassiana JEF-007.</title>
        <authorList>
            <person name="Kim S."/>
            <person name="Lee S.J."/>
            <person name="Nai Y.S."/>
            <person name="Yu J.S."/>
            <person name="Lee M.R."/>
            <person name="Yang Y.T."/>
            <person name="Kim J.S."/>
        </authorList>
    </citation>
    <scope>NUCLEOTIDE SEQUENCE [LARGE SCALE GENOMIC DNA]</scope>
    <source>
        <strain evidence="1 2">JEF-007</strain>
    </source>
</reference>
<protein>
    <submittedName>
        <fullName evidence="1">Uncharacterized protein</fullName>
    </submittedName>
</protein>
<gene>
    <name evidence="1" type="ORF">BM221_008983</name>
</gene>
<proteinExistence type="predicted"/>
<dbReference type="Proteomes" id="UP000235728">
    <property type="component" value="Unassembled WGS sequence"/>
</dbReference>
<dbReference type="AlphaFoldDB" id="A0A2N6NEF0"/>
<dbReference type="SUPFAM" id="SSF54695">
    <property type="entry name" value="POZ domain"/>
    <property type="match status" value="1"/>
</dbReference>